<dbReference type="AlphaFoldDB" id="Q6ILZ7"/>
<accession>Q6ILZ7</accession>
<name>Q6ILZ7_DROME</name>
<feature type="compositionally biased region" description="Basic residues" evidence="1">
    <location>
        <begin position="118"/>
        <end position="127"/>
    </location>
</feature>
<proteinExistence type="predicted"/>
<dbReference type="EMBL" id="BK001869">
    <property type="protein sequence ID" value="DAA02715.1"/>
    <property type="molecule type" value="Genomic_DNA"/>
</dbReference>
<reference evidence="2" key="1">
    <citation type="journal article" date="2003" name="Genome Biol.">
        <title>An integrated gene annotation and transcriptional profiling approach towards the full gene content of the Drosophila genome.</title>
        <authorList>
            <person name="Hild M."/>
            <person name="Beckmann B."/>
            <person name="Haas S.A."/>
            <person name="Koch B."/>
            <person name="Solovyev V."/>
            <person name="Busold C."/>
            <person name="Fellenberg K."/>
            <person name="Boutros M."/>
            <person name="Vingron M."/>
            <person name="Sauer F."/>
            <person name="Hoheisel J.D."/>
            <person name="Paro R."/>
        </authorList>
    </citation>
    <scope>NUCLEOTIDE SEQUENCE</scope>
</reference>
<feature type="region of interest" description="Disordered" evidence="1">
    <location>
        <begin position="105"/>
        <end position="137"/>
    </location>
</feature>
<gene>
    <name evidence="2" type="ORF">HDC08011</name>
</gene>
<evidence type="ECO:0000256" key="1">
    <source>
        <dbReference type="SAM" id="MobiDB-lite"/>
    </source>
</evidence>
<sequence>MCNTCIDLSLIPHCLINTLRSNCDLHVFLDPLIDSIRFSAFSIIGPLENAANRSQIFEGGVCQGWRCQILEILRVSRLELWAWKNITCDMDAPLEITSLTGPPVGVVDDSSSNSNSSKHMHSHHRGQLPRDGGPAPM</sequence>
<organism evidence="2">
    <name type="scientific">Drosophila melanogaster</name>
    <name type="common">Fruit fly</name>
    <dbReference type="NCBI Taxonomy" id="7227"/>
    <lineage>
        <taxon>Eukaryota</taxon>
        <taxon>Metazoa</taxon>
        <taxon>Ecdysozoa</taxon>
        <taxon>Arthropoda</taxon>
        <taxon>Hexapoda</taxon>
        <taxon>Insecta</taxon>
        <taxon>Pterygota</taxon>
        <taxon>Neoptera</taxon>
        <taxon>Endopterygota</taxon>
        <taxon>Diptera</taxon>
        <taxon>Brachycera</taxon>
        <taxon>Muscomorpha</taxon>
        <taxon>Ephydroidea</taxon>
        <taxon>Drosophilidae</taxon>
        <taxon>Drosophila</taxon>
        <taxon>Sophophora</taxon>
    </lineage>
</organism>
<evidence type="ECO:0000313" key="2">
    <source>
        <dbReference type="EMBL" id="DAA02715.1"/>
    </source>
</evidence>
<protein>
    <submittedName>
        <fullName evidence="2">HDC08011</fullName>
    </submittedName>
</protein>